<dbReference type="Gene3D" id="3.20.20.210">
    <property type="match status" value="1"/>
</dbReference>
<feature type="region of interest" description="Disordered" evidence="1">
    <location>
        <begin position="488"/>
        <end position="512"/>
    </location>
</feature>
<name>A0A8H4R689_9AGAR</name>
<feature type="region of interest" description="Disordered" evidence="1">
    <location>
        <begin position="766"/>
        <end position="795"/>
    </location>
</feature>
<feature type="domain" description="Cobalamin-independent methionine synthase MetE C-terminal/archaeal" evidence="2">
    <location>
        <begin position="237"/>
        <end position="426"/>
    </location>
</feature>
<feature type="region of interest" description="Disordered" evidence="1">
    <location>
        <begin position="606"/>
        <end position="639"/>
    </location>
</feature>
<comment type="caution">
    <text evidence="3">The sequence shown here is derived from an EMBL/GenBank/DDBJ whole genome shotgun (WGS) entry which is preliminary data.</text>
</comment>
<dbReference type="EMBL" id="JAACJL010000001">
    <property type="protein sequence ID" value="KAF4622941.1"/>
    <property type="molecule type" value="Genomic_DNA"/>
</dbReference>
<evidence type="ECO:0000256" key="1">
    <source>
        <dbReference type="SAM" id="MobiDB-lite"/>
    </source>
</evidence>
<dbReference type="CDD" id="cd03311">
    <property type="entry name" value="CIMS_C_terminal_like"/>
    <property type="match status" value="1"/>
</dbReference>
<feature type="compositionally biased region" description="Basic and acidic residues" evidence="1">
    <location>
        <begin position="900"/>
        <end position="918"/>
    </location>
</feature>
<feature type="region of interest" description="Disordered" evidence="1">
    <location>
        <begin position="959"/>
        <end position="986"/>
    </location>
</feature>
<dbReference type="GO" id="GO:0008270">
    <property type="term" value="F:zinc ion binding"/>
    <property type="evidence" value="ECO:0007669"/>
    <property type="project" value="InterPro"/>
</dbReference>
<feature type="compositionally biased region" description="Polar residues" evidence="1">
    <location>
        <begin position="606"/>
        <end position="623"/>
    </location>
</feature>
<evidence type="ECO:0000259" key="2">
    <source>
        <dbReference type="Pfam" id="PF01717"/>
    </source>
</evidence>
<keyword evidence="4" id="KW-1185">Reference proteome</keyword>
<dbReference type="PANTHER" id="PTHR43844">
    <property type="entry name" value="METHIONINE SYNTHASE"/>
    <property type="match status" value="1"/>
</dbReference>
<feature type="compositionally biased region" description="Basic residues" evidence="1">
    <location>
        <begin position="888"/>
        <end position="899"/>
    </location>
</feature>
<gene>
    <name evidence="3" type="ORF">D9613_001741</name>
</gene>
<accession>A0A8H4R689</accession>
<feature type="region of interest" description="Disordered" evidence="1">
    <location>
        <begin position="834"/>
        <end position="918"/>
    </location>
</feature>
<proteinExistence type="predicted"/>
<protein>
    <recommendedName>
        <fullName evidence="2">Cobalamin-independent methionine synthase MetE C-terminal/archaeal domain-containing protein</fullName>
    </recommendedName>
</protein>
<dbReference type="Proteomes" id="UP000521872">
    <property type="component" value="Unassembled WGS sequence"/>
</dbReference>
<dbReference type="PANTHER" id="PTHR43844:SF2">
    <property type="entry name" value="SYNTHASE, VITAMIN-B12 INDEPENDENT, PUTATIVE (AFU_ORTHOLOGUE AFUA_3G12060)-RELATED"/>
    <property type="match status" value="1"/>
</dbReference>
<dbReference type="GO" id="GO:0003871">
    <property type="term" value="F:5-methyltetrahydropteroyltriglutamate-homocysteine S-methyltransferase activity"/>
    <property type="evidence" value="ECO:0007669"/>
    <property type="project" value="InterPro"/>
</dbReference>
<reference evidence="3 4" key="1">
    <citation type="submission" date="2019-12" db="EMBL/GenBank/DDBJ databases">
        <authorList>
            <person name="Floudas D."/>
            <person name="Bentzer J."/>
            <person name="Ahren D."/>
            <person name="Johansson T."/>
            <person name="Persson P."/>
            <person name="Tunlid A."/>
        </authorList>
    </citation>
    <scope>NUCLEOTIDE SEQUENCE [LARGE SCALE GENOMIC DNA]</scope>
    <source>
        <strain evidence="3 4">CBS 102.39</strain>
    </source>
</reference>
<dbReference type="AlphaFoldDB" id="A0A8H4R689"/>
<feature type="compositionally biased region" description="Low complexity" evidence="1">
    <location>
        <begin position="779"/>
        <end position="793"/>
    </location>
</feature>
<dbReference type="Pfam" id="PF01717">
    <property type="entry name" value="Meth_synt_2"/>
    <property type="match status" value="1"/>
</dbReference>
<feature type="compositionally biased region" description="Basic and acidic residues" evidence="1">
    <location>
        <begin position="498"/>
        <end position="510"/>
    </location>
</feature>
<dbReference type="SUPFAM" id="SSF51726">
    <property type="entry name" value="UROD/MetE-like"/>
    <property type="match status" value="1"/>
</dbReference>
<dbReference type="InterPro" id="IPR002629">
    <property type="entry name" value="Met_Synth_C/arc"/>
</dbReference>
<sequence length="1131" mass="123656">MKYFHPSLQSVERPQFLTLAAILLRPTIQSWVYSSTYKKLMSTQPYPVFMHLSPPFRAEHVGSLLRPVPLFEKRKALEAGQCSAGDLRPVEDEAVKHVLKLQQDVGIKTITDGEMRRSIRLSVAYPPRIHYVFDSGVTSLTAFLTSCRAWFMSRIPYIPHIAFMYAAGIQESETIYCNGKIKRTKPFYVDEFNYLKSLVAPEDVKNIKITMCSPSWFHQRHGSDETYDLSVYENDDAYFDDLGKAFREEISELYKLGCRHVQIDDPTFCYFCSEFMISGMEKAGVDHEALLDTYIRAINIITEGRPDDLTVSVHMCRGNFKGGVHFSEGGYERIAIKLFNTLDVDVFYLEYDTERAGDFKPLRHLPLGKTAVLGLVTTKNPKLESISDLKARVNEAAEVISQGIPKRSKEVALNQLCISTQCGFASVWEGNPITEEAMVKLGPKQAPLSRRELDRLERERKRNAQLENGGNGGNGAIHGEPMEVLVQLQSQSKRTRSRRLDHSALEEAMRRREKNRLRLQARKLARKRLLEASNEAGDSRSNIVPDVTLDGTAIRDGEQTIESALTDSSVLSFQLDCERLGTSVAHHAHGGHHLEDHLQNESSSLASNNATGALSPLSPNSLQCGAGPNAAPEPPVSKPHLDVEIVTDPFWGDKKILSASSSNLVAEATQPAAIPKSPAQLAPNLQKAHAIARTVAGSRIPVARPARSVETSPNSSRVHARKGSEKSVTFSKHLDLPKDKVATNFESSFDNLEEYMAVSNQWHADRRSAATRGKQRKLSGSSLSSGSMISGSSNAVSTSQGALEVSCMSKPDTDLKSLGHGNALVPAVTLDACEPTTKASNPSTPLKGAVKEATRPLSSSAKRTPNDSPAGPKLTGTDNLSENIVRPRIPRTRPTRKIYPHPDLEAPVKPEEVSENRPTVDHGTTLAIVNHPLHISPAAQADDGGFSSNRPVPKEDIVSATVGRSTGGVDDASDTQKSKSPNSSILKTLGKSMSSAVHTLAPAASITQAKRLGKSRADDVDEMEKGIVSTAAPLDVKIPTTPQPERASDLVEYPNTPVVSRPGIAAPASTPATKSPLTFGMTLPSPPWSRGPILPIHTGDAVGDSNSPRGFVSALKWMLKKTFGYFWQRRQ</sequence>
<feature type="region of interest" description="Disordered" evidence="1">
    <location>
        <begin position="705"/>
        <end position="730"/>
    </location>
</feature>
<dbReference type="GO" id="GO:0009086">
    <property type="term" value="P:methionine biosynthetic process"/>
    <property type="evidence" value="ECO:0007669"/>
    <property type="project" value="InterPro"/>
</dbReference>
<evidence type="ECO:0000313" key="4">
    <source>
        <dbReference type="Proteomes" id="UP000521872"/>
    </source>
</evidence>
<organism evidence="3 4">
    <name type="scientific">Agrocybe pediades</name>
    <dbReference type="NCBI Taxonomy" id="84607"/>
    <lineage>
        <taxon>Eukaryota</taxon>
        <taxon>Fungi</taxon>
        <taxon>Dikarya</taxon>
        <taxon>Basidiomycota</taxon>
        <taxon>Agaricomycotina</taxon>
        <taxon>Agaricomycetes</taxon>
        <taxon>Agaricomycetidae</taxon>
        <taxon>Agaricales</taxon>
        <taxon>Agaricineae</taxon>
        <taxon>Strophariaceae</taxon>
        <taxon>Agrocybe</taxon>
    </lineage>
</organism>
<evidence type="ECO:0000313" key="3">
    <source>
        <dbReference type="EMBL" id="KAF4622941.1"/>
    </source>
</evidence>
<dbReference type="InterPro" id="IPR038071">
    <property type="entry name" value="UROD/MetE-like_sf"/>
</dbReference>
<feature type="compositionally biased region" description="Polar residues" evidence="1">
    <location>
        <begin position="856"/>
        <end position="867"/>
    </location>
</feature>